<dbReference type="GO" id="GO:0032993">
    <property type="term" value="C:protein-DNA complex"/>
    <property type="evidence" value="ECO:0007669"/>
    <property type="project" value="TreeGrafter"/>
</dbReference>
<dbReference type="InterPro" id="IPR036388">
    <property type="entry name" value="WH-like_DNA-bd_sf"/>
</dbReference>
<evidence type="ECO:0000256" key="2">
    <source>
        <dbReference type="ARBA" id="ARBA00023015"/>
    </source>
</evidence>
<evidence type="ECO:0000313" key="5">
    <source>
        <dbReference type="EMBL" id="KFI27846.1"/>
    </source>
</evidence>
<gene>
    <name evidence="5" type="ORF">CN97_19575</name>
</gene>
<keyword evidence="6" id="KW-1185">Reference proteome</keyword>
<dbReference type="Pfam" id="PF00126">
    <property type="entry name" value="HTH_1"/>
    <property type="match status" value="1"/>
</dbReference>
<dbReference type="SUPFAM" id="SSF46785">
    <property type="entry name" value="Winged helix' DNA-binding domain"/>
    <property type="match status" value="1"/>
</dbReference>
<organism evidence="5 6">
    <name type="scientific">Haematobacter massiliensis</name>
    <dbReference type="NCBI Taxonomy" id="195105"/>
    <lineage>
        <taxon>Bacteria</taxon>
        <taxon>Pseudomonadati</taxon>
        <taxon>Pseudomonadota</taxon>
        <taxon>Alphaproteobacteria</taxon>
        <taxon>Rhodobacterales</taxon>
        <taxon>Paracoccaceae</taxon>
        <taxon>Haematobacter</taxon>
    </lineage>
</organism>
<dbReference type="InterPro" id="IPR036390">
    <property type="entry name" value="WH_DNA-bd_sf"/>
</dbReference>
<dbReference type="SUPFAM" id="SSF53850">
    <property type="entry name" value="Periplasmic binding protein-like II"/>
    <property type="match status" value="1"/>
</dbReference>
<dbReference type="InterPro" id="IPR005119">
    <property type="entry name" value="LysR_subst-bd"/>
</dbReference>
<dbReference type="STRING" id="195105.CN97_19575"/>
<evidence type="ECO:0000313" key="6">
    <source>
        <dbReference type="Proteomes" id="UP000028826"/>
    </source>
</evidence>
<keyword evidence="2" id="KW-0805">Transcription regulation</keyword>
<keyword evidence="3" id="KW-0238">DNA-binding</keyword>
<proteinExistence type="inferred from homology"/>
<dbReference type="Proteomes" id="UP000028826">
    <property type="component" value="Unassembled WGS sequence"/>
</dbReference>
<accession>A0A086Y0P6</accession>
<dbReference type="AlphaFoldDB" id="A0A086Y0P6"/>
<dbReference type="EMBL" id="JGYG01000009">
    <property type="protein sequence ID" value="KFI27846.1"/>
    <property type="molecule type" value="Genomic_DNA"/>
</dbReference>
<dbReference type="PANTHER" id="PTHR30346:SF0">
    <property type="entry name" value="HCA OPERON TRANSCRIPTIONAL ACTIVATOR HCAR"/>
    <property type="match status" value="1"/>
</dbReference>
<dbReference type="Gene3D" id="3.40.190.10">
    <property type="entry name" value="Periplasmic binding protein-like II"/>
    <property type="match status" value="2"/>
</dbReference>
<dbReference type="GO" id="GO:0003677">
    <property type="term" value="F:DNA binding"/>
    <property type="evidence" value="ECO:0007669"/>
    <property type="project" value="UniProtKB-KW"/>
</dbReference>
<dbReference type="RefSeq" id="WP_035712319.1">
    <property type="nucleotide sequence ID" value="NZ_CAMIFG010000097.1"/>
</dbReference>
<dbReference type="PANTHER" id="PTHR30346">
    <property type="entry name" value="TRANSCRIPTIONAL DUAL REGULATOR HCAR-RELATED"/>
    <property type="match status" value="1"/>
</dbReference>
<comment type="caution">
    <text evidence="5">The sequence shown here is derived from an EMBL/GenBank/DDBJ whole genome shotgun (WGS) entry which is preliminary data.</text>
</comment>
<reference evidence="5 6" key="1">
    <citation type="submission" date="2014-03" db="EMBL/GenBank/DDBJ databases">
        <title>Genome of Haematobacter massiliensis CCUG 47968.</title>
        <authorList>
            <person name="Wang D."/>
            <person name="Wang G."/>
        </authorList>
    </citation>
    <scope>NUCLEOTIDE SEQUENCE [LARGE SCALE GENOMIC DNA]</scope>
    <source>
        <strain evidence="5 6">CCUG 47968</strain>
    </source>
</reference>
<dbReference type="Gene3D" id="1.10.10.10">
    <property type="entry name" value="Winged helix-like DNA-binding domain superfamily/Winged helix DNA-binding domain"/>
    <property type="match status" value="1"/>
</dbReference>
<evidence type="ECO:0000256" key="3">
    <source>
        <dbReference type="ARBA" id="ARBA00023125"/>
    </source>
</evidence>
<dbReference type="eggNOG" id="COG0583">
    <property type="taxonomic scope" value="Bacteria"/>
</dbReference>
<dbReference type="Pfam" id="PF03466">
    <property type="entry name" value="LysR_substrate"/>
    <property type="match status" value="1"/>
</dbReference>
<evidence type="ECO:0000256" key="1">
    <source>
        <dbReference type="ARBA" id="ARBA00009437"/>
    </source>
</evidence>
<evidence type="ECO:0000256" key="4">
    <source>
        <dbReference type="ARBA" id="ARBA00023163"/>
    </source>
</evidence>
<dbReference type="InterPro" id="IPR000847">
    <property type="entry name" value="LysR_HTH_N"/>
</dbReference>
<dbReference type="FunFam" id="1.10.10.10:FF:000001">
    <property type="entry name" value="LysR family transcriptional regulator"/>
    <property type="match status" value="1"/>
</dbReference>
<dbReference type="GO" id="GO:0003700">
    <property type="term" value="F:DNA-binding transcription factor activity"/>
    <property type="evidence" value="ECO:0007669"/>
    <property type="project" value="InterPro"/>
</dbReference>
<dbReference type="OrthoDB" id="8679465at2"/>
<dbReference type="PRINTS" id="PR00039">
    <property type="entry name" value="HTHLYSR"/>
</dbReference>
<protein>
    <submittedName>
        <fullName evidence="5">LysR family transcriptional regulator</fullName>
    </submittedName>
</protein>
<comment type="similarity">
    <text evidence="1">Belongs to the LysR transcriptional regulatory family.</text>
</comment>
<keyword evidence="4" id="KW-0804">Transcription</keyword>
<sequence length="315" mass="34352">MRYTLRQIEYFIATAETGSITLASERVNISQPSISTAIAHLEEELGAQLFIRRHAQGLSLTPAGRAVLAEAKRLVEQAQQLYAAASEATDMVRGQLSLGCMATLASMVLPELSHSFTRAFPTTAIAPLIGDHDQLLRALVDGESDIAITYDLLVPDGFEFTPLASLPLHAVVGEVHPFATLPAITVRELASEPLLLLDLPSSREYFLSIFLQAGLDPVIGGRSPYPEILRTMVANGYGYTLANVLPRSDLAMDGRKVVRVRIAGEPRPMILGLATLKGRRKSRLVEAFAEHCRTHISDSYIPGMVAPLMERRVRA</sequence>
<dbReference type="PROSITE" id="PS50931">
    <property type="entry name" value="HTH_LYSR"/>
    <property type="match status" value="1"/>
</dbReference>
<name>A0A086Y0P6_9RHOB</name>